<accession>A0A0X8HUM0</accession>
<evidence type="ECO:0000256" key="5">
    <source>
        <dbReference type="ARBA" id="ARBA00023163"/>
    </source>
</evidence>
<dbReference type="EMBL" id="CP014246">
    <property type="protein sequence ID" value="AMD21710.1"/>
    <property type="molecule type" value="Genomic_DNA"/>
</dbReference>
<name>A0A0X8HUM0_9SACH</name>
<keyword evidence="4" id="KW-0238">DNA-binding</keyword>
<keyword evidence="3" id="KW-0805">Transcription regulation</keyword>
<evidence type="ECO:0000259" key="8">
    <source>
        <dbReference type="PROSITE" id="PS50048"/>
    </source>
</evidence>
<dbReference type="PROSITE" id="PS00463">
    <property type="entry name" value="ZN2_CY6_FUNGAL_1"/>
    <property type="match status" value="1"/>
</dbReference>
<reference evidence="9 10" key="1">
    <citation type="submission" date="2016-01" db="EMBL/GenBank/DDBJ databases">
        <title>Genome sequence of the yeast Holleya sinecauda.</title>
        <authorList>
            <person name="Dietrich F.S."/>
        </authorList>
    </citation>
    <scope>NUCLEOTIDE SEQUENCE [LARGE SCALE GENOMIC DNA]</scope>
    <source>
        <strain evidence="9 10">ATCC 58844</strain>
    </source>
</reference>
<dbReference type="PANTHER" id="PTHR31944">
    <property type="entry name" value="HEME-RESPONSIVE ZINC FINGER TRANSCRIPTION FACTOR HAP1"/>
    <property type="match status" value="1"/>
</dbReference>
<dbReference type="PROSITE" id="PS50048">
    <property type="entry name" value="ZN2_CY6_FUNGAL_2"/>
    <property type="match status" value="1"/>
</dbReference>
<dbReference type="OrthoDB" id="4159781at2759"/>
<dbReference type="GO" id="GO:0045892">
    <property type="term" value="P:negative regulation of DNA-templated transcription"/>
    <property type="evidence" value="ECO:0007669"/>
    <property type="project" value="UniProtKB-ARBA"/>
</dbReference>
<sequence>MLSRDSSGKRKRNRVPLSCTICRKRKVKCDKTRPNCMQCSKTGVAHLCHYMGQSWAEELEKEMSRDSELKQLRERVKYLEECLSKTNSKRDTRSTQSPYETYAALGQQSPKLSEENGEGVYDNDELDLTRQFDMLHLKSNGTVHLGATHWLAIMKGDPYLRLLWGHVFTVRDRMLEWYAQKRKKAQNKGMSNSSGRCPVAHGNTYTTSLPKMGCPAGAGMNPSLNQASLPPFHNIAAKCPVMHDSLASVTPRKEELKSIDMKIQMNQKEVLHKLAALLPPKSVITKFLDCFFKYIYPVIPILDEQCFRREICQIFGDEEDDKLAIKLSKFSDSSTLGILVIILRMTWLSLPSNACTVELGPQCQQLVASKFNISLPATINDEPRLIDFEPVADAITLVRRDLIHFDELSSFSNTNVNLATVQFAIFYKILLMCFPEAVQDNIQSTQIISANDNETHQVLLSSIVQMAFSCGLHRDPDNFPQLNSNLLSRRFNKEAMVNTERLKHTWRKIWFFIVSLDVQQSLSLGAPRLLRNLKDFSDTKLPSSSKIDYVNDLKELVVVKNFTLFFQIDLCIISVLNHLLNVSMAKTLRKSTLDSFILILKRLSEGDGNINDALNALSNKGLLFTTEGLVDQSEEDIYTLPTLDAILHSSRGGVNEEKPGLPQDMATMAMFFSKHITLRMLLFLLNYILFTHYEPLGNDDPGNRLLAANYAQEAMNYAMDGYCNALLFFNTTSKIKEGYVSIFNYMEVLLTPVCLDIAHRALQYMVCLVLRAKCGPLAGAGDIPIIGNVTSSSSDEEISGDDKNSIKKEKSAELQDNIATPIILDSNDQLASILMGRMCLFHKLTKFLISKYAYVGRMTKSIGFFITLLKTPNQKEHSKSSSSVNLPRIHDLGVSSGMNAFIKNVPSLILSANVESLKRCPVYQDALGSFSRKAMGDRSVSSSMISINSAESTSLKVTALPPLRAYQPITYTSNDIHRTSVVRYEPDPKRRKISDPDTEVRNSAPTLPRPTFSSAFPVPTLPDIKQQHQSQYLSSTALPPAILPDAYSTPAAGESASSVDSYINKSGTAQVADPLQPSTQHSGTPSSSTNYTPDFEDFLMENSNFNGLILNPSSIAEAVGFDYNGNGKDNSYISTDLWPIDDVGIGEIPQGNDFASFV</sequence>
<dbReference type="STRING" id="45286.A0A0X8HUM0"/>
<evidence type="ECO:0000256" key="2">
    <source>
        <dbReference type="ARBA" id="ARBA00022833"/>
    </source>
</evidence>
<dbReference type="SMART" id="SM00906">
    <property type="entry name" value="Fungal_trans"/>
    <property type="match status" value="1"/>
</dbReference>
<keyword evidence="1" id="KW-0479">Metal-binding</keyword>
<dbReference type="SUPFAM" id="SSF57701">
    <property type="entry name" value="Zn2/Cys6 DNA-binding domain"/>
    <property type="match status" value="1"/>
</dbReference>
<evidence type="ECO:0000256" key="7">
    <source>
        <dbReference type="SAM" id="MobiDB-lite"/>
    </source>
</evidence>
<proteinExistence type="predicted"/>
<dbReference type="RefSeq" id="XP_017988706.1">
    <property type="nucleotide sequence ID" value="XM_018133168.1"/>
</dbReference>
<dbReference type="InterPro" id="IPR007219">
    <property type="entry name" value="XnlR_reg_dom"/>
</dbReference>
<dbReference type="InterPro" id="IPR051430">
    <property type="entry name" value="Fungal_TF_Env_Response"/>
</dbReference>
<keyword evidence="6" id="KW-0539">Nucleus</keyword>
<dbReference type="GeneID" id="28725014"/>
<dbReference type="GO" id="GO:0008270">
    <property type="term" value="F:zinc ion binding"/>
    <property type="evidence" value="ECO:0007669"/>
    <property type="project" value="InterPro"/>
</dbReference>
<protein>
    <submittedName>
        <fullName evidence="9">HFL146Wp</fullName>
    </submittedName>
</protein>
<dbReference type="GO" id="GO:0071456">
    <property type="term" value="P:cellular response to hypoxia"/>
    <property type="evidence" value="ECO:0007669"/>
    <property type="project" value="UniProtKB-ARBA"/>
</dbReference>
<dbReference type="GO" id="GO:0006351">
    <property type="term" value="P:DNA-templated transcription"/>
    <property type="evidence" value="ECO:0007669"/>
    <property type="project" value="InterPro"/>
</dbReference>
<dbReference type="SMART" id="SM00066">
    <property type="entry name" value="GAL4"/>
    <property type="match status" value="1"/>
</dbReference>
<dbReference type="Gene3D" id="1.20.5.170">
    <property type="match status" value="1"/>
</dbReference>
<keyword evidence="2" id="KW-0862">Zinc</keyword>
<dbReference type="GO" id="GO:0001228">
    <property type="term" value="F:DNA-binding transcription activator activity, RNA polymerase II-specific"/>
    <property type="evidence" value="ECO:0007669"/>
    <property type="project" value="UniProtKB-ARBA"/>
</dbReference>
<dbReference type="Pfam" id="PF04082">
    <property type="entry name" value="Fungal_trans"/>
    <property type="match status" value="1"/>
</dbReference>
<organism evidence="9 10">
    <name type="scientific">Eremothecium sinecaudum</name>
    <dbReference type="NCBI Taxonomy" id="45286"/>
    <lineage>
        <taxon>Eukaryota</taxon>
        <taxon>Fungi</taxon>
        <taxon>Dikarya</taxon>
        <taxon>Ascomycota</taxon>
        <taxon>Saccharomycotina</taxon>
        <taxon>Saccharomycetes</taxon>
        <taxon>Saccharomycetales</taxon>
        <taxon>Saccharomycetaceae</taxon>
        <taxon>Eremothecium</taxon>
    </lineage>
</organism>
<dbReference type="SUPFAM" id="SSF57959">
    <property type="entry name" value="Leucine zipper domain"/>
    <property type="match status" value="1"/>
</dbReference>
<feature type="domain" description="Zn(2)-C6 fungal-type" evidence="8">
    <location>
        <begin position="18"/>
        <end position="50"/>
    </location>
</feature>
<evidence type="ECO:0000313" key="9">
    <source>
        <dbReference type="EMBL" id="AMD21710.1"/>
    </source>
</evidence>
<dbReference type="PANTHER" id="PTHR31944:SF131">
    <property type="entry name" value="HEME-RESPONSIVE ZINC FINGER TRANSCRIPTION FACTOR HAP1"/>
    <property type="match status" value="1"/>
</dbReference>
<dbReference type="CDD" id="cd00067">
    <property type="entry name" value="GAL4"/>
    <property type="match status" value="1"/>
</dbReference>
<gene>
    <name evidence="9" type="ORF">AW171_hschr63680</name>
</gene>
<dbReference type="Proteomes" id="UP000243052">
    <property type="component" value="Chromosome vi"/>
</dbReference>
<keyword evidence="10" id="KW-1185">Reference proteome</keyword>
<feature type="region of interest" description="Disordered" evidence="7">
    <location>
        <begin position="1069"/>
        <end position="1095"/>
    </location>
</feature>
<dbReference type="InterPro" id="IPR036864">
    <property type="entry name" value="Zn2-C6_fun-type_DNA-bd_sf"/>
</dbReference>
<evidence type="ECO:0000256" key="1">
    <source>
        <dbReference type="ARBA" id="ARBA00022723"/>
    </source>
</evidence>
<dbReference type="Gene3D" id="4.10.240.10">
    <property type="entry name" value="Zn(2)-C6 fungal-type DNA-binding domain"/>
    <property type="match status" value="1"/>
</dbReference>
<feature type="compositionally biased region" description="Polar residues" evidence="7">
    <location>
        <begin position="1076"/>
        <end position="1092"/>
    </location>
</feature>
<keyword evidence="5" id="KW-0804">Transcription</keyword>
<evidence type="ECO:0000256" key="3">
    <source>
        <dbReference type="ARBA" id="ARBA00023015"/>
    </source>
</evidence>
<dbReference type="InterPro" id="IPR001138">
    <property type="entry name" value="Zn2Cys6_DnaBD"/>
</dbReference>
<dbReference type="CDD" id="cd12148">
    <property type="entry name" value="fungal_TF_MHR"/>
    <property type="match status" value="1"/>
</dbReference>
<evidence type="ECO:0000313" key="10">
    <source>
        <dbReference type="Proteomes" id="UP000243052"/>
    </source>
</evidence>
<evidence type="ECO:0000256" key="4">
    <source>
        <dbReference type="ARBA" id="ARBA00023125"/>
    </source>
</evidence>
<dbReference type="AlphaFoldDB" id="A0A0X8HUM0"/>
<evidence type="ECO:0000256" key="6">
    <source>
        <dbReference type="ARBA" id="ARBA00023242"/>
    </source>
</evidence>
<dbReference type="Pfam" id="PF00172">
    <property type="entry name" value="Zn_clus"/>
    <property type="match status" value="1"/>
</dbReference>
<feature type="compositionally biased region" description="Basic and acidic residues" evidence="7">
    <location>
        <begin position="985"/>
        <end position="1000"/>
    </location>
</feature>
<dbReference type="InterPro" id="IPR046347">
    <property type="entry name" value="bZIP_sf"/>
</dbReference>
<dbReference type="FunFam" id="4.10.240.10:FF:000014">
    <property type="entry name" value="HAP1p Zinc finger transcription factor"/>
    <property type="match status" value="1"/>
</dbReference>
<dbReference type="GO" id="GO:0005634">
    <property type="term" value="C:nucleus"/>
    <property type="evidence" value="ECO:0007669"/>
    <property type="project" value="TreeGrafter"/>
</dbReference>
<feature type="region of interest" description="Disordered" evidence="7">
    <location>
        <begin position="985"/>
        <end position="1020"/>
    </location>
</feature>
<dbReference type="GO" id="GO:0000978">
    <property type="term" value="F:RNA polymerase II cis-regulatory region sequence-specific DNA binding"/>
    <property type="evidence" value="ECO:0007669"/>
    <property type="project" value="TreeGrafter"/>
</dbReference>